<name>A0A8B7NIH8_HYAAZ</name>
<dbReference type="AlphaFoldDB" id="A0A8B7NIH8"/>
<dbReference type="SUPFAM" id="SSF81383">
    <property type="entry name" value="F-box domain"/>
    <property type="match status" value="1"/>
</dbReference>
<dbReference type="Proteomes" id="UP000694843">
    <property type="component" value="Unplaced"/>
</dbReference>
<dbReference type="PANTHER" id="PTHR14939:SF5">
    <property type="entry name" value="F-BOX ONLY PROTEIN 22"/>
    <property type="match status" value="1"/>
</dbReference>
<protein>
    <submittedName>
        <fullName evidence="2">Uncharacterized protein LOC108670472</fullName>
    </submittedName>
</protein>
<dbReference type="GO" id="GO:0032436">
    <property type="term" value="P:positive regulation of proteasomal ubiquitin-dependent protein catabolic process"/>
    <property type="evidence" value="ECO:0007669"/>
    <property type="project" value="TreeGrafter"/>
</dbReference>
<dbReference type="RefSeq" id="XP_018013440.1">
    <property type="nucleotide sequence ID" value="XM_018157951.2"/>
</dbReference>
<organism evidence="1 2">
    <name type="scientific">Hyalella azteca</name>
    <name type="common">Amphipod</name>
    <dbReference type="NCBI Taxonomy" id="294128"/>
    <lineage>
        <taxon>Eukaryota</taxon>
        <taxon>Metazoa</taxon>
        <taxon>Ecdysozoa</taxon>
        <taxon>Arthropoda</taxon>
        <taxon>Crustacea</taxon>
        <taxon>Multicrustacea</taxon>
        <taxon>Malacostraca</taxon>
        <taxon>Eumalacostraca</taxon>
        <taxon>Peracarida</taxon>
        <taxon>Amphipoda</taxon>
        <taxon>Senticaudata</taxon>
        <taxon>Talitrida</taxon>
        <taxon>Talitroidea</taxon>
        <taxon>Hyalellidae</taxon>
        <taxon>Hyalella</taxon>
    </lineage>
</organism>
<dbReference type="KEGG" id="hazt:108670472"/>
<dbReference type="InterPro" id="IPR036047">
    <property type="entry name" value="F-box-like_dom_sf"/>
</dbReference>
<gene>
    <name evidence="2" type="primary">LOC108670472</name>
</gene>
<evidence type="ECO:0000313" key="2">
    <source>
        <dbReference type="RefSeq" id="XP_018013440.1"/>
    </source>
</evidence>
<accession>A0A8B7NIH8</accession>
<dbReference type="GO" id="GO:0000209">
    <property type="term" value="P:protein polyubiquitination"/>
    <property type="evidence" value="ECO:0007669"/>
    <property type="project" value="TreeGrafter"/>
</dbReference>
<dbReference type="OrthoDB" id="6401606at2759"/>
<dbReference type="GeneID" id="108670472"/>
<reference evidence="2" key="1">
    <citation type="submission" date="2025-08" db="UniProtKB">
        <authorList>
            <consortium name="RefSeq"/>
        </authorList>
    </citation>
    <scope>IDENTIFICATION</scope>
    <source>
        <tissue evidence="2">Whole organism</tissue>
    </source>
</reference>
<sequence>MADPQKFTTAAALGLELELESDLQSLSTKVGVLMSTNVEIAQGILGVLSAREVTRLQQVCRLWRSVGINELRRRKNLHFISIPSPPCKPGTDCIKMENRLRSRAIMSQWRSVPSFCLVLNCVCKLDAEKMLAHCKLLPPICPIIELPCLRGIISTDVVDQSVEQNLSLCGSLECPNLILPSDTELLHETANTDACNINSSLVANREAETPHEMKRPLAKVRRFAARINQCLNQASAALTDSFAPLSSKWFDLDTSLLPSLQQAQHKKAGSSCTLCRNMKTLKAQLAIIGFQNAPGVTFRPVKIPKRDFHLTRPGRLLFEDLRALLFFNTTSSLPEGHFVWELIRNNGNVAVVGGDDVYPYSRSGLTRGSTDKSIGMAVCGDNVTAASVIITTDEKKLENTTRDAMSKFLMFYDPCKASIAFVFTPAGRNLDEKRYEDEIKMFKTIYPTTPVFGAITSDSIWCFEFLPHPPGSVEWQRQHEENKCGVHWFRDVSYYTGEPSPSAILFLQF</sequence>
<keyword evidence="1" id="KW-1185">Reference proteome</keyword>
<proteinExistence type="predicted"/>
<dbReference type="PANTHER" id="PTHR14939">
    <property type="entry name" value="F-BOX ONLY PROTEIN 22"/>
    <property type="match status" value="1"/>
</dbReference>
<evidence type="ECO:0000313" key="1">
    <source>
        <dbReference type="Proteomes" id="UP000694843"/>
    </source>
</evidence>